<dbReference type="PANTHER" id="PTHR43047">
    <property type="entry name" value="TWO-COMPONENT HISTIDINE PROTEIN KINASE"/>
    <property type="match status" value="1"/>
</dbReference>
<keyword evidence="4 10" id="KW-0597">Phosphoprotein</keyword>
<feature type="transmembrane region" description="Helical" evidence="11">
    <location>
        <begin position="219"/>
        <end position="237"/>
    </location>
</feature>
<accession>A0A1I5PX47</accession>
<dbReference type="GO" id="GO:0005886">
    <property type="term" value="C:plasma membrane"/>
    <property type="evidence" value="ECO:0007669"/>
    <property type="project" value="UniProtKB-SubCell"/>
</dbReference>
<dbReference type="InterPro" id="IPR008979">
    <property type="entry name" value="Galactose-bd-like_sf"/>
</dbReference>
<dbReference type="PROSITE" id="PS50110">
    <property type="entry name" value="RESPONSE_REGULATORY"/>
    <property type="match status" value="1"/>
</dbReference>
<dbReference type="InterPro" id="IPR036097">
    <property type="entry name" value="HisK_dim/P_sf"/>
</dbReference>
<feature type="transmembrane region" description="Helical" evidence="11">
    <location>
        <begin position="365"/>
        <end position="387"/>
    </location>
</feature>
<dbReference type="OrthoDB" id="9809348at2"/>
<dbReference type="EMBL" id="FOXC01000017">
    <property type="protein sequence ID" value="SFP38517.1"/>
    <property type="molecule type" value="Genomic_DNA"/>
</dbReference>
<dbReference type="InterPro" id="IPR011006">
    <property type="entry name" value="CheY-like_superfamily"/>
</dbReference>
<dbReference type="STRING" id="306540.SAMN05421839_11721"/>
<dbReference type="SUPFAM" id="SSF52172">
    <property type="entry name" value="CheY-like"/>
    <property type="match status" value="1"/>
</dbReference>
<comment type="subcellular location">
    <subcellularLocation>
        <location evidence="2">Cell membrane</location>
        <topology evidence="2">Multi-pass membrane protein</topology>
    </subcellularLocation>
</comment>
<name>A0A1I5PX47_9BACI</name>
<protein>
    <recommendedName>
        <fullName evidence="3">histidine kinase</fullName>
        <ecNumber evidence="3">2.7.13.3</ecNumber>
    </recommendedName>
</protein>
<dbReference type="SUPFAM" id="SSF49785">
    <property type="entry name" value="Galactose-binding domain-like"/>
    <property type="match status" value="1"/>
</dbReference>
<feature type="modified residue" description="4-aspartylphosphate" evidence="10">
    <location>
        <position position="742"/>
    </location>
</feature>
<reference evidence="15 16" key="1">
    <citation type="submission" date="2016-10" db="EMBL/GenBank/DDBJ databases">
        <authorList>
            <person name="de Groot N.N."/>
        </authorList>
    </citation>
    <scope>NUCLEOTIDE SEQUENCE [LARGE SCALE GENOMIC DNA]</scope>
    <source>
        <strain evidence="15 16">DSM 17073</strain>
    </source>
</reference>
<evidence type="ECO:0000256" key="7">
    <source>
        <dbReference type="ARBA" id="ARBA00022777"/>
    </source>
</evidence>
<evidence type="ECO:0000313" key="16">
    <source>
        <dbReference type="Proteomes" id="UP000242243"/>
    </source>
</evidence>
<feature type="transmembrane region" description="Helical" evidence="11">
    <location>
        <begin position="12"/>
        <end position="31"/>
    </location>
</feature>
<dbReference type="RefSeq" id="WP_089831954.1">
    <property type="nucleotide sequence ID" value="NZ_BJWI01000028.1"/>
</dbReference>
<feature type="transmembrane region" description="Helical" evidence="11">
    <location>
        <begin position="277"/>
        <end position="296"/>
    </location>
</feature>
<evidence type="ECO:0000256" key="3">
    <source>
        <dbReference type="ARBA" id="ARBA00012438"/>
    </source>
</evidence>
<evidence type="ECO:0000256" key="5">
    <source>
        <dbReference type="ARBA" id="ARBA00022679"/>
    </source>
</evidence>
<dbReference type="FunFam" id="3.30.565.10:FF:000006">
    <property type="entry name" value="Sensor histidine kinase WalK"/>
    <property type="match status" value="1"/>
</dbReference>
<dbReference type="SMART" id="SM00387">
    <property type="entry name" value="HATPase_c"/>
    <property type="match status" value="2"/>
</dbReference>
<dbReference type="InterPro" id="IPR036890">
    <property type="entry name" value="HATPase_C_sf"/>
</dbReference>
<keyword evidence="6" id="KW-0547">Nucleotide-binding</keyword>
<keyword evidence="8" id="KW-0067">ATP-binding</keyword>
<dbReference type="GO" id="GO:0000155">
    <property type="term" value="F:phosphorelay sensor kinase activity"/>
    <property type="evidence" value="ECO:0007669"/>
    <property type="project" value="InterPro"/>
</dbReference>
<keyword evidence="11" id="KW-0812">Transmembrane</keyword>
<dbReference type="Proteomes" id="UP000321547">
    <property type="component" value="Unassembled WGS sequence"/>
</dbReference>
<keyword evidence="9" id="KW-0902">Two-component regulatory system</keyword>
<gene>
    <name evidence="14" type="ORF">HHA03_17700</name>
    <name evidence="15" type="ORF">SAMN05421839_11721</name>
</gene>
<dbReference type="InterPro" id="IPR003661">
    <property type="entry name" value="HisK_dim/P_dom"/>
</dbReference>
<evidence type="ECO:0000256" key="4">
    <source>
        <dbReference type="ARBA" id="ARBA00022553"/>
    </source>
</evidence>
<evidence type="ECO:0000256" key="10">
    <source>
        <dbReference type="PROSITE-ProRule" id="PRU00169"/>
    </source>
</evidence>
<dbReference type="Pfam" id="PF00512">
    <property type="entry name" value="HisKA"/>
    <property type="match status" value="1"/>
</dbReference>
<evidence type="ECO:0000313" key="17">
    <source>
        <dbReference type="Proteomes" id="UP000321547"/>
    </source>
</evidence>
<organism evidence="15 16">
    <name type="scientific">Halolactibacillus halophilus</name>
    <dbReference type="NCBI Taxonomy" id="306540"/>
    <lineage>
        <taxon>Bacteria</taxon>
        <taxon>Bacillati</taxon>
        <taxon>Bacillota</taxon>
        <taxon>Bacilli</taxon>
        <taxon>Bacillales</taxon>
        <taxon>Bacillaceae</taxon>
        <taxon>Halolactibacillus</taxon>
    </lineage>
</organism>
<dbReference type="GO" id="GO:0009927">
    <property type="term" value="F:histidine phosphotransfer kinase activity"/>
    <property type="evidence" value="ECO:0007669"/>
    <property type="project" value="TreeGrafter"/>
</dbReference>
<dbReference type="InterPro" id="IPR005467">
    <property type="entry name" value="His_kinase_dom"/>
</dbReference>
<dbReference type="Gene3D" id="3.40.50.2300">
    <property type="match status" value="1"/>
</dbReference>
<dbReference type="SUPFAM" id="SSF55874">
    <property type="entry name" value="ATPase domain of HSP90 chaperone/DNA topoisomerase II/histidine kinase"/>
    <property type="match status" value="2"/>
</dbReference>
<keyword evidence="11" id="KW-0472">Membrane</keyword>
<dbReference type="Gene3D" id="1.10.287.130">
    <property type="match status" value="1"/>
</dbReference>
<evidence type="ECO:0000313" key="14">
    <source>
        <dbReference type="EMBL" id="GEM02238.1"/>
    </source>
</evidence>
<dbReference type="Pfam" id="PF02518">
    <property type="entry name" value="HATPase_c"/>
    <property type="match status" value="2"/>
</dbReference>
<feature type="domain" description="Response regulatory" evidence="13">
    <location>
        <begin position="694"/>
        <end position="809"/>
    </location>
</feature>
<dbReference type="PROSITE" id="PS50109">
    <property type="entry name" value="HIS_KIN"/>
    <property type="match status" value="2"/>
</dbReference>
<evidence type="ECO:0000256" key="1">
    <source>
        <dbReference type="ARBA" id="ARBA00000085"/>
    </source>
</evidence>
<evidence type="ECO:0000256" key="9">
    <source>
        <dbReference type="ARBA" id="ARBA00023012"/>
    </source>
</evidence>
<dbReference type="GO" id="GO:0005524">
    <property type="term" value="F:ATP binding"/>
    <property type="evidence" value="ECO:0007669"/>
    <property type="project" value="UniProtKB-KW"/>
</dbReference>
<evidence type="ECO:0000256" key="6">
    <source>
        <dbReference type="ARBA" id="ARBA00022741"/>
    </source>
</evidence>
<keyword evidence="7 15" id="KW-0418">Kinase</keyword>
<evidence type="ECO:0000256" key="11">
    <source>
        <dbReference type="SAM" id="Phobius"/>
    </source>
</evidence>
<dbReference type="EC" id="2.7.13.3" evidence="3"/>
<evidence type="ECO:0000256" key="2">
    <source>
        <dbReference type="ARBA" id="ARBA00004651"/>
    </source>
</evidence>
<dbReference type="InterPro" id="IPR003594">
    <property type="entry name" value="HATPase_dom"/>
</dbReference>
<keyword evidence="17" id="KW-1185">Reference proteome</keyword>
<evidence type="ECO:0000259" key="12">
    <source>
        <dbReference type="PROSITE" id="PS50109"/>
    </source>
</evidence>
<comment type="catalytic activity">
    <reaction evidence="1">
        <text>ATP + protein L-histidine = ADP + protein N-phospho-L-histidine.</text>
        <dbReference type="EC" id="2.7.13.3"/>
    </reaction>
</comment>
<feature type="domain" description="Histidine kinase" evidence="12">
    <location>
        <begin position="442"/>
        <end position="657"/>
    </location>
</feature>
<evidence type="ECO:0000256" key="8">
    <source>
        <dbReference type="ARBA" id="ARBA00022840"/>
    </source>
</evidence>
<dbReference type="InterPro" id="IPR004358">
    <property type="entry name" value="Sig_transdc_His_kin-like_C"/>
</dbReference>
<dbReference type="SMART" id="SM00448">
    <property type="entry name" value="REC"/>
    <property type="match status" value="1"/>
</dbReference>
<keyword evidence="11" id="KW-1133">Transmembrane helix</keyword>
<reference evidence="14 17" key="2">
    <citation type="submission" date="2019-07" db="EMBL/GenBank/DDBJ databases">
        <title>Whole genome shotgun sequence of Halolactibacillus halophilus NBRC 100868.</title>
        <authorList>
            <person name="Hosoyama A."/>
            <person name="Uohara A."/>
            <person name="Ohji S."/>
            <person name="Ichikawa N."/>
        </authorList>
    </citation>
    <scope>NUCLEOTIDE SEQUENCE [LARGE SCALE GENOMIC DNA]</scope>
    <source>
        <strain evidence="14 17">NBRC 100868</strain>
    </source>
</reference>
<proteinExistence type="predicted"/>
<dbReference type="EMBL" id="BJWI01000028">
    <property type="protein sequence ID" value="GEM02238.1"/>
    <property type="molecule type" value="Genomic_DNA"/>
</dbReference>
<keyword evidence="5" id="KW-0808">Transferase</keyword>
<dbReference type="SMART" id="SM00388">
    <property type="entry name" value="HisKA"/>
    <property type="match status" value="1"/>
</dbReference>
<feature type="domain" description="Histidine kinase" evidence="12">
    <location>
        <begin position="919"/>
        <end position="1018"/>
    </location>
</feature>
<dbReference type="InterPro" id="IPR011623">
    <property type="entry name" value="7TMR_DISM_rcpt_extracell_dom1"/>
</dbReference>
<dbReference type="PRINTS" id="PR00344">
    <property type="entry name" value="BCTRLSENSOR"/>
</dbReference>
<dbReference type="Pfam" id="PF06580">
    <property type="entry name" value="His_kinase"/>
    <property type="match status" value="1"/>
</dbReference>
<feature type="transmembrane region" description="Helical" evidence="11">
    <location>
        <begin position="249"/>
        <end position="265"/>
    </location>
</feature>
<dbReference type="Gene3D" id="3.30.565.10">
    <property type="entry name" value="Histidine kinase-like ATPase, C-terminal domain"/>
    <property type="match status" value="2"/>
</dbReference>
<evidence type="ECO:0000313" key="15">
    <source>
        <dbReference type="EMBL" id="SFP38517.1"/>
    </source>
</evidence>
<feature type="transmembrane region" description="Helical" evidence="11">
    <location>
        <begin position="393"/>
        <end position="412"/>
    </location>
</feature>
<dbReference type="Pfam" id="PF00072">
    <property type="entry name" value="Response_reg"/>
    <property type="match status" value="1"/>
</dbReference>
<dbReference type="PANTHER" id="PTHR43047:SF72">
    <property type="entry name" value="OSMOSENSING HISTIDINE PROTEIN KINASE SLN1"/>
    <property type="match status" value="1"/>
</dbReference>
<sequence length="1018" mass="116026">MLNQERFIKKYGIAISILVFIIVLTSLRFLWIHVHQSVGQPTIENGQIDLSQWTFTDETVSLNGEWTFYPQTFVETDGIETRQIQTTVDVPGDWTEVLEGAYPESKAYGYGSYEAIITLPNDRPAVFGVRLKSLHTSARVIVNGEIVKTVNTVAKSHGSVPTFRGPFYVLFPVSKATDTLHLVIELSNFDTPYIGGINKSVVFGTDEAIVREVSTQETLQMAVIIILLLHAIYILLLLITGKRSNRKELVLFGLMLIFMVLGSALDDETFIQLPIRNAYSFRIMTFFYVCILLLMIQFIHRLFPTNQRFVNVVSIIVSVMGILTLGIIPFEYLSVLLGLYYVVYFVSISYMIYTTIQYVKRGEIGGYFILFFIISYTSNTVWGFLILSDFVDYPFYPVDFIFAIISIALLLFRRHHQLLVVSERQREQLIEEDQKKDQFLANTSHEIRNPLHAMINIAQILLNEHVEFDSETKYNLSLMIRTGHQLTFTLNDILDITKLKERNISLEKNAVDVKILTDEVIEIVTFMTNKTDVSIENNIGSAVFVYADRQRLLRVLFNLLHNALKFTNYGIIVVEAKEQQDMLKISVKDPGIGMTQEEMKKIFLPYEKLETFERDAGGIGLGLSISRQLIEQHGGVLHVSSQKGVGSEFYLTLPIATKQQVRDLEGMKEQSDVLPKNKEKNLSKVTQSNESLPKVLVIDDDRINLKVLKSMLEPAYNVSVTTSPEKALQLIDEQLYDLVISDVMMPKLSGYQLTEAIRKRYTISELPVLLITARSQPEDVYTGFLSGANDYIVKPVDSLELQARVRALTELKQSINKQLQLEAAWLQAQIKPHFIFNTLNAIASLSTTDIDQMVDLIHVFGQYLTNSFSLNNIKQLITLSEELELVEAYLYINQLRFKERINYQVDVDHPEDVYLPPLVVQTLVENALKHGVLMRANGGTIIIRGKRQASYYRLEVIDDGLGIPKDKLERIIRNELNEKHIGLANTNKRLKKWCHQQLNIESTEGKGTTVTIELPINK</sequence>
<dbReference type="Proteomes" id="UP000242243">
    <property type="component" value="Unassembled WGS sequence"/>
</dbReference>
<dbReference type="Pfam" id="PF07695">
    <property type="entry name" value="7TMR-DISM_7TM"/>
    <property type="match status" value="1"/>
</dbReference>
<feature type="transmembrane region" description="Helical" evidence="11">
    <location>
        <begin position="334"/>
        <end position="353"/>
    </location>
</feature>
<evidence type="ECO:0000259" key="13">
    <source>
        <dbReference type="PROSITE" id="PS50110"/>
    </source>
</evidence>
<dbReference type="CDD" id="cd00082">
    <property type="entry name" value="HisKA"/>
    <property type="match status" value="1"/>
</dbReference>
<feature type="transmembrane region" description="Helical" evidence="11">
    <location>
        <begin position="308"/>
        <end position="328"/>
    </location>
</feature>
<dbReference type="SUPFAM" id="SSF47384">
    <property type="entry name" value="Homodimeric domain of signal transducing histidine kinase"/>
    <property type="match status" value="1"/>
</dbReference>
<dbReference type="InterPro" id="IPR010559">
    <property type="entry name" value="Sig_transdc_His_kin_internal"/>
</dbReference>
<dbReference type="AlphaFoldDB" id="A0A1I5PX47"/>
<dbReference type="Gene3D" id="2.60.120.260">
    <property type="entry name" value="Galactose-binding domain-like"/>
    <property type="match status" value="1"/>
</dbReference>
<dbReference type="InterPro" id="IPR001789">
    <property type="entry name" value="Sig_transdc_resp-reg_receiver"/>
</dbReference>